<sequence length="129" mass="13685">MIFLNAFILGGIMCLIFQIPLMYTKLGVFKLLGIAFILGAILTPFGVIDQLMQYASGGLNVMILAAGNVAYSIGSLAVAGIWPASLSVLVTLLGIVLFVFLCGVLGALAYLKMHKQPIMEAAKESDVEC</sequence>
<protein>
    <submittedName>
        <fullName evidence="2">SpoVA protein</fullName>
    </submittedName>
</protein>
<proteinExistence type="predicted"/>
<reference evidence="3" key="1">
    <citation type="submission" date="2016-12" db="EMBL/GenBank/DDBJ databases">
        <authorList>
            <person name="Varghese N."/>
            <person name="Submissions S."/>
        </authorList>
    </citation>
    <scope>NUCLEOTIDE SEQUENCE [LARGE SCALE GENOMIC DNA]</scope>
    <source>
        <strain evidence="3">DSM 11544</strain>
    </source>
</reference>
<dbReference type="AlphaFoldDB" id="A0A1M7SJ85"/>
<keyword evidence="3" id="KW-1185">Reference proteome</keyword>
<name>A0A1M7SJ85_9FIRM</name>
<dbReference type="RefSeq" id="WP_072771489.1">
    <property type="nucleotide sequence ID" value="NZ_FRDN01000004.1"/>
</dbReference>
<keyword evidence="1" id="KW-0472">Membrane</keyword>
<evidence type="ECO:0000313" key="2">
    <source>
        <dbReference type="EMBL" id="SHN58482.1"/>
    </source>
</evidence>
<keyword evidence="1" id="KW-0812">Transmembrane</keyword>
<dbReference type="STRING" id="1121395.SAMN02745215_00932"/>
<organism evidence="2 3">
    <name type="scientific">Desulfitobacterium chlororespirans DSM 11544</name>
    <dbReference type="NCBI Taxonomy" id="1121395"/>
    <lineage>
        <taxon>Bacteria</taxon>
        <taxon>Bacillati</taxon>
        <taxon>Bacillota</taxon>
        <taxon>Clostridia</taxon>
        <taxon>Eubacteriales</taxon>
        <taxon>Desulfitobacteriaceae</taxon>
        <taxon>Desulfitobacterium</taxon>
    </lineage>
</organism>
<gene>
    <name evidence="2" type="ORF">SAMN02745215_00932</name>
</gene>
<feature type="transmembrane region" description="Helical" evidence="1">
    <location>
        <begin position="7"/>
        <end position="23"/>
    </location>
</feature>
<evidence type="ECO:0000256" key="1">
    <source>
        <dbReference type="SAM" id="Phobius"/>
    </source>
</evidence>
<dbReference type="EMBL" id="FRDN01000004">
    <property type="protein sequence ID" value="SHN58482.1"/>
    <property type="molecule type" value="Genomic_DNA"/>
</dbReference>
<feature type="transmembrane region" description="Helical" evidence="1">
    <location>
        <begin position="88"/>
        <end position="111"/>
    </location>
</feature>
<feature type="transmembrane region" description="Helical" evidence="1">
    <location>
        <begin position="29"/>
        <end position="47"/>
    </location>
</feature>
<keyword evidence="1" id="KW-1133">Transmembrane helix</keyword>
<evidence type="ECO:0000313" key="3">
    <source>
        <dbReference type="Proteomes" id="UP000184010"/>
    </source>
</evidence>
<dbReference type="Proteomes" id="UP000184010">
    <property type="component" value="Unassembled WGS sequence"/>
</dbReference>
<accession>A0A1M7SJ85</accession>
<feature type="transmembrane region" description="Helical" evidence="1">
    <location>
        <begin position="59"/>
        <end position="82"/>
    </location>
</feature>